<sequence>MEFNFKIINLVVFILLGISWVLLIVSYSGYWYQRNDGTVYEYYKHDIMLHTSPGYNDYYTNWGSDVYKHSLAIVKASLAMAILAWLVVSFTLVMCILSFLGLLSKIPFVPFPTVTKFLPVLAFLFSLLATLIFTGVGLAFKKDCQNLSSFIDCDVLGHFIHQEGYNYQGPAFAWIVSVITNFFLLVASGLSIALAAF</sequence>
<keyword evidence="1" id="KW-1133">Transmembrane helix</keyword>
<dbReference type="AlphaFoldDB" id="A0A151Z9H8"/>
<organism evidence="2 3">
    <name type="scientific">Tieghemostelium lacteum</name>
    <name type="common">Slime mold</name>
    <name type="synonym">Dictyostelium lacteum</name>
    <dbReference type="NCBI Taxonomy" id="361077"/>
    <lineage>
        <taxon>Eukaryota</taxon>
        <taxon>Amoebozoa</taxon>
        <taxon>Evosea</taxon>
        <taxon>Eumycetozoa</taxon>
        <taxon>Dictyostelia</taxon>
        <taxon>Dictyosteliales</taxon>
        <taxon>Raperosteliaceae</taxon>
        <taxon>Tieghemostelium</taxon>
    </lineage>
</organism>
<accession>A0A151Z9H8</accession>
<gene>
    <name evidence="2" type="ORF">DLAC_09236</name>
</gene>
<comment type="caution">
    <text evidence="2">The sequence shown here is derived from an EMBL/GenBank/DDBJ whole genome shotgun (WGS) entry which is preliminary data.</text>
</comment>
<keyword evidence="1" id="KW-0472">Membrane</keyword>
<dbReference type="FunCoup" id="A0A151Z9H8">
    <property type="interactions" value="2"/>
</dbReference>
<dbReference type="OrthoDB" id="20709at2759"/>
<feature type="transmembrane region" description="Helical" evidence="1">
    <location>
        <begin position="115"/>
        <end position="140"/>
    </location>
</feature>
<name>A0A151Z9H8_TIELA</name>
<dbReference type="EMBL" id="LODT01000037">
    <property type="protein sequence ID" value="KYQ90607.1"/>
    <property type="molecule type" value="Genomic_DNA"/>
</dbReference>
<dbReference type="Proteomes" id="UP000076078">
    <property type="component" value="Unassembled WGS sequence"/>
</dbReference>
<evidence type="ECO:0008006" key="4">
    <source>
        <dbReference type="Google" id="ProtNLM"/>
    </source>
</evidence>
<dbReference type="InterPro" id="IPR040291">
    <property type="entry name" value="DDB_G0287341-like"/>
</dbReference>
<evidence type="ECO:0000313" key="3">
    <source>
        <dbReference type="Proteomes" id="UP000076078"/>
    </source>
</evidence>
<proteinExistence type="predicted"/>
<dbReference type="InParanoid" id="A0A151Z9H8"/>
<evidence type="ECO:0000256" key="1">
    <source>
        <dbReference type="SAM" id="Phobius"/>
    </source>
</evidence>
<protein>
    <recommendedName>
        <fullName evidence="4">Transmembrane protein</fullName>
    </recommendedName>
</protein>
<dbReference type="PANTHER" id="PTHR35202">
    <property type="entry name" value="TRANSMEMBRANE PROTEIN-RELATED"/>
    <property type="match status" value="1"/>
</dbReference>
<keyword evidence="3" id="KW-1185">Reference proteome</keyword>
<evidence type="ECO:0000313" key="2">
    <source>
        <dbReference type="EMBL" id="KYQ90607.1"/>
    </source>
</evidence>
<dbReference type="OMA" id="INGRESC"/>
<feature type="transmembrane region" description="Helical" evidence="1">
    <location>
        <begin position="171"/>
        <end position="196"/>
    </location>
</feature>
<keyword evidence="1" id="KW-0812">Transmembrane</keyword>
<feature type="transmembrane region" description="Helical" evidence="1">
    <location>
        <begin position="78"/>
        <end position="103"/>
    </location>
</feature>
<feature type="transmembrane region" description="Helical" evidence="1">
    <location>
        <begin position="7"/>
        <end position="32"/>
    </location>
</feature>
<reference evidence="2 3" key="1">
    <citation type="submission" date="2015-12" db="EMBL/GenBank/DDBJ databases">
        <title>Dictyostelia acquired genes for synthesis and detection of signals that induce cell-type specialization by lateral gene transfer from prokaryotes.</title>
        <authorList>
            <person name="Gloeckner G."/>
            <person name="Schaap P."/>
        </authorList>
    </citation>
    <scope>NUCLEOTIDE SEQUENCE [LARGE SCALE GENOMIC DNA]</scope>
    <source>
        <strain evidence="2 3">TK</strain>
    </source>
</reference>